<dbReference type="RefSeq" id="WP_232134680.1">
    <property type="nucleotide sequence ID" value="NZ_JAJQKU010000001.1"/>
</dbReference>
<name>A0ABS8UAY6_9GAMM</name>
<dbReference type="InterPro" id="IPR038765">
    <property type="entry name" value="Papain-like_cys_pep_sf"/>
</dbReference>
<reference evidence="1" key="1">
    <citation type="submission" date="2021-12" db="EMBL/GenBank/DDBJ databases">
        <authorList>
            <person name="Ulrich A."/>
        </authorList>
    </citation>
    <scope>NUCLEOTIDE SEQUENCE</scope>
    <source>
        <strain evidence="1">A1P009</strain>
    </source>
</reference>
<evidence type="ECO:0000313" key="1">
    <source>
        <dbReference type="EMBL" id="MCD9096209.1"/>
    </source>
</evidence>
<proteinExistence type="predicted"/>
<dbReference type="Proteomes" id="UP001430360">
    <property type="component" value="Unassembled WGS sequence"/>
</dbReference>
<gene>
    <name evidence="1" type="ORF">LTT95_04570</name>
</gene>
<evidence type="ECO:0000313" key="2">
    <source>
        <dbReference type="Proteomes" id="UP001430360"/>
    </source>
</evidence>
<dbReference type="Gene3D" id="3.90.1720.10">
    <property type="entry name" value="endopeptidase domain like (from Nostoc punctiforme)"/>
    <property type="match status" value="1"/>
</dbReference>
<dbReference type="SUPFAM" id="SSF54001">
    <property type="entry name" value="Cysteine proteinases"/>
    <property type="match status" value="1"/>
</dbReference>
<organism evidence="1 2">
    <name type="scientific">Luteimonas fraxinea</name>
    <dbReference type="NCBI Taxonomy" id="2901869"/>
    <lineage>
        <taxon>Bacteria</taxon>
        <taxon>Pseudomonadati</taxon>
        <taxon>Pseudomonadota</taxon>
        <taxon>Gammaproteobacteria</taxon>
        <taxon>Lysobacterales</taxon>
        <taxon>Lysobacteraceae</taxon>
        <taxon>Luteimonas</taxon>
    </lineage>
</organism>
<protein>
    <submittedName>
        <fullName evidence="1">C40 family peptidase</fullName>
    </submittedName>
</protein>
<comment type="caution">
    <text evidence="1">The sequence shown here is derived from an EMBL/GenBank/DDBJ whole genome shotgun (WGS) entry which is preliminary data.</text>
</comment>
<sequence>MRLIDVEALTGMPYDESSFDCADFVVHVQRALFRREVMLPNGRPRGTRGQAALGELSKPYGVRTDAPVDGDLVLMFERGRPAHVGVYFWLAHEAWVLHSCERIGESVLHRVRDLPDFGAPIEGFYRWLD</sequence>
<keyword evidence="2" id="KW-1185">Reference proteome</keyword>
<reference evidence="1" key="2">
    <citation type="journal article" date="2022" name="Syst. Appl. Microbiol.">
        <title>Physiological and genomic characterisation of Luteimonas fraxinea sp. nov., a bacterial species associated with trees tolerant to ash dieback.</title>
        <authorList>
            <person name="Ulrich K."/>
            <person name="Becker R."/>
            <person name="Behrendt U."/>
            <person name="Kube M."/>
            <person name="Schneck V."/>
            <person name="Ulrich A."/>
        </authorList>
    </citation>
    <scope>NUCLEOTIDE SEQUENCE</scope>
    <source>
        <strain evidence="1">A1P009</strain>
    </source>
</reference>
<dbReference type="EMBL" id="JAJQKU010000001">
    <property type="protein sequence ID" value="MCD9096209.1"/>
    <property type="molecule type" value="Genomic_DNA"/>
</dbReference>
<accession>A0ABS8UAY6</accession>